<evidence type="ECO:0000259" key="1">
    <source>
        <dbReference type="Pfam" id="PF04909"/>
    </source>
</evidence>
<dbReference type="PANTHER" id="PTHR35563">
    <property type="entry name" value="BARREL METAL-DEPENDENT HYDROLASE, PUTATIVE (AFU_ORTHOLOGUE AFUA_1G16240)-RELATED"/>
    <property type="match status" value="1"/>
</dbReference>
<comment type="caution">
    <text evidence="2">The sequence shown here is derived from an EMBL/GenBank/DDBJ whole genome shotgun (WGS) entry which is preliminary data.</text>
</comment>
<dbReference type="OrthoDB" id="9787654at2"/>
<organism evidence="2 3">
    <name type="scientific">Methylobacterium platani</name>
    <dbReference type="NCBI Taxonomy" id="427683"/>
    <lineage>
        <taxon>Bacteria</taxon>
        <taxon>Pseudomonadati</taxon>
        <taxon>Pseudomonadota</taxon>
        <taxon>Alphaproteobacteria</taxon>
        <taxon>Hyphomicrobiales</taxon>
        <taxon>Methylobacteriaceae</taxon>
        <taxon>Methylobacterium</taxon>
    </lineage>
</organism>
<accession>A0A179RZD7</accession>
<dbReference type="InterPro" id="IPR006680">
    <property type="entry name" value="Amidohydro-rel"/>
</dbReference>
<dbReference type="Proteomes" id="UP000078316">
    <property type="component" value="Unassembled WGS sequence"/>
</dbReference>
<dbReference type="GO" id="GO:0016787">
    <property type="term" value="F:hydrolase activity"/>
    <property type="evidence" value="ECO:0007669"/>
    <property type="project" value="InterPro"/>
</dbReference>
<dbReference type="SUPFAM" id="SSF51556">
    <property type="entry name" value="Metallo-dependent hydrolases"/>
    <property type="match status" value="1"/>
</dbReference>
<protein>
    <recommendedName>
        <fullName evidence="1">Amidohydrolase-related domain-containing protein</fullName>
    </recommendedName>
</protein>
<gene>
    <name evidence="2" type="ORF">A5481_28625</name>
</gene>
<dbReference type="AlphaFoldDB" id="A0A179RZD7"/>
<dbReference type="InterPro" id="IPR032466">
    <property type="entry name" value="Metal_Hydrolase"/>
</dbReference>
<dbReference type="PANTHER" id="PTHR35563:SF2">
    <property type="entry name" value="BARREL METAL-DEPENDENT HYDROLASE, PUTATIVE (AFU_ORTHOLOGUE AFUA_1G16240)-RELATED"/>
    <property type="match status" value="1"/>
</dbReference>
<dbReference type="InterPro" id="IPR052358">
    <property type="entry name" value="Aro_Compnd_Degr_Hydrolases"/>
</dbReference>
<dbReference type="STRING" id="427683.A5481_28625"/>
<evidence type="ECO:0000313" key="2">
    <source>
        <dbReference type="EMBL" id="OAS16215.1"/>
    </source>
</evidence>
<feature type="domain" description="Amidohydrolase-related" evidence="1">
    <location>
        <begin position="2"/>
        <end position="259"/>
    </location>
</feature>
<dbReference type="Pfam" id="PF04909">
    <property type="entry name" value="Amidohydro_2"/>
    <property type="match status" value="1"/>
</dbReference>
<sequence>MFGPAATFPYAVPRDAAPADAPKDVFLALQRHLGLDRAVIVQTLNHGYDHAAAIETIQADPDNHRGIALVPLDVADAELARLNAHGFRGARFHLTHTMPGTETIDDIVRFGDRLARFGWHLQLHINGEQIPDCAAAIHRSAVPVVIDHMADPDASPGLYQPGFIALRRLLEDKNVWVKISGCDRATRAGPPYTDTIPFVQSLMAQAGDRAVWGTDWPHTKLDGPIPDDGLLVDLLGDMIPDPAERHRVLVDNPGQLYGFP</sequence>
<name>A0A179RZD7_9HYPH</name>
<dbReference type="Gene3D" id="3.20.20.140">
    <property type="entry name" value="Metal-dependent hydrolases"/>
    <property type="match status" value="1"/>
</dbReference>
<reference evidence="2 3" key="1">
    <citation type="submission" date="2016-04" db="EMBL/GenBank/DDBJ databases">
        <authorList>
            <person name="Evans L.H."/>
            <person name="Alamgir A."/>
            <person name="Owens N."/>
            <person name="Weber N.D."/>
            <person name="Virtaneva K."/>
            <person name="Barbian K."/>
            <person name="Babar A."/>
            <person name="Rosenke K."/>
        </authorList>
    </citation>
    <scope>NUCLEOTIDE SEQUENCE [LARGE SCALE GENOMIC DNA]</scope>
    <source>
        <strain evidence="2 3">PMB02</strain>
    </source>
</reference>
<proteinExistence type="predicted"/>
<dbReference type="EMBL" id="LWHQ01000074">
    <property type="protein sequence ID" value="OAS16215.1"/>
    <property type="molecule type" value="Genomic_DNA"/>
</dbReference>
<evidence type="ECO:0000313" key="3">
    <source>
        <dbReference type="Proteomes" id="UP000078316"/>
    </source>
</evidence>